<gene>
    <name evidence="2" type="ORF">GCM10023353_19540</name>
</gene>
<dbReference type="RefSeq" id="WP_200176271.1">
    <property type="nucleotide sequence ID" value="NZ_BAABKQ010000001.1"/>
</dbReference>
<reference evidence="3" key="1">
    <citation type="journal article" date="2019" name="Int. J. Syst. Evol. Microbiol.">
        <title>The Global Catalogue of Microorganisms (GCM) 10K type strain sequencing project: providing services to taxonomists for standard genome sequencing and annotation.</title>
        <authorList>
            <consortium name="The Broad Institute Genomics Platform"/>
            <consortium name="The Broad Institute Genome Sequencing Center for Infectious Disease"/>
            <person name="Wu L."/>
            <person name="Ma J."/>
        </authorList>
    </citation>
    <scope>NUCLEOTIDE SEQUENCE [LARGE SCALE GENOMIC DNA]</scope>
    <source>
        <strain evidence="3">JCM 18542</strain>
    </source>
</reference>
<dbReference type="EMBL" id="BAABKQ010000001">
    <property type="protein sequence ID" value="GAA4814362.1"/>
    <property type="molecule type" value="Genomic_DNA"/>
</dbReference>
<proteinExistence type="predicted"/>
<evidence type="ECO:0000313" key="3">
    <source>
        <dbReference type="Proteomes" id="UP001500839"/>
    </source>
</evidence>
<organism evidence="2 3">
    <name type="scientific">Tomitella cavernea</name>
    <dbReference type="NCBI Taxonomy" id="1387982"/>
    <lineage>
        <taxon>Bacteria</taxon>
        <taxon>Bacillati</taxon>
        <taxon>Actinomycetota</taxon>
        <taxon>Actinomycetes</taxon>
        <taxon>Mycobacteriales</taxon>
        <taxon>Tomitella</taxon>
    </lineage>
</organism>
<dbReference type="Pfam" id="PF07110">
    <property type="entry name" value="EthD"/>
    <property type="match status" value="1"/>
</dbReference>
<comment type="caution">
    <text evidence="2">The sequence shown here is derived from an EMBL/GenBank/DDBJ whole genome shotgun (WGS) entry which is preliminary data.</text>
</comment>
<name>A0ABP9CTW4_9ACTN</name>
<dbReference type="NCBIfam" id="TIGR02118">
    <property type="entry name" value="EthD family reductase"/>
    <property type="match status" value="1"/>
</dbReference>
<sequence length="121" mass="13880">MFKAIALLTRRADLTRDEFIDYYETRHVPLITSLLPQVRGYRRNFLDHDDRVAAPGAPATDFDVVSEFVFDDRAAYEEMLAAYAVPETARRIAADEENFVDRSRTRMYVVDVRDTGTGAEN</sequence>
<dbReference type="InterPro" id="IPR009799">
    <property type="entry name" value="EthD_dom"/>
</dbReference>
<feature type="domain" description="EthD" evidence="1">
    <location>
        <begin position="12"/>
        <end position="103"/>
    </location>
</feature>
<accession>A0ABP9CTW4</accession>
<dbReference type="InterPro" id="IPR011008">
    <property type="entry name" value="Dimeric_a/b-barrel"/>
</dbReference>
<dbReference type="SUPFAM" id="SSF54909">
    <property type="entry name" value="Dimeric alpha+beta barrel"/>
    <property type="match status" value="1"/>
</dbReference>
<dbReference type="Proteomes" id="UP001500839">
    <property type="component" value="Unassembled WGS sequence"/>
</dbReference>
<protein>
    <recommendedName>
        <fullName evidence="1">EthD domain-containing protein</fullName>
    </recommendedName>
</protein>
<evidence type="ECO:0000313" key="2">
    <source>
        <dbReference type="EMBL" id="GAA4814362.1"/>
    </source>
</evidence>
<keyword evidence="3" id="KW-1185">Reference proteome</keyword>
<dbReference type="Gene3D" id="3.30.70.100">
    <property type="match status" value="1"/>
</dbReference>
<evidence type="ECO:0000259" key="1">
    <source>
        <dbReference type="Pfam" id="PF07110"/>
    </source>
</evidence>